<sequence>MDMQVAFELPPLDEEGYLIEPRDWNEAVAEELARQENITLNEDHWDAIRFMREFYEEHQVAADARFVIKHLTERLGPGSRNKLFELFPYGYVKQACKIAGMKRPRAWSTG</sequence>
<dbReference type="SUPFAM" id="SSF69721">
    <property type="entry name" value="DsrC, the gamma subunit of dissimilatory sulfite reductase"/>
    <property type="match status" value="1"/>
</dbReference>
<dbReference type="InterPro" id="IPR043163">
    <property type="entry name" value="DsrC-like_N"/>
</dbReference>
<comment type="subcellular location">
    <subcellularLocation>
        <location evidence="1">Cytoplasm</location>
    </subcellularLocation>
</comment>
<comment type="caution">
    <text evidence="4">The sequence shown here is derived from an EMBL/GenBank/DDBJ whole genome shotgun (WGS) entry which is preliminary data.</text>
</comment>
<dbReference type="PANTHER" id="PTHR37010:SF1">
    <property type="entry name" value="SULFURTRANSFERASE TUSE"/>
    <property type="match status" value="1"/>
</dbReference>
<evidence type="ECO:0000256" key="1">
    <source>
        <dbReference type="ARBA" id="ARBA00004496"/>
    </source>
</evidence>
<evidence type="ECO:0000256" key="2">
    <source>
        <dbReference type="ARBA" id="ARBA00005718"/>
    </source>
</evidence>
<dbReference type="InterPro" id="IPR007453">
    <property type="entry name" value="DsrC/TusE"/>
</dbReference>
<protein>
    <submittedName>
        <fullName evidence="4">tRNA 2-thiouridine synthesizing protein E</fullName>
    </submittedName>
</protein>
<dbReference type="GO" id="GO:0002143">
    <property type="term" value="P:tRNA wobble position uridine thiolation"/>
    <property type="evidence" value="ECO:0007669"/>
    <property type="project" value="TreeGrafter"/>
</dbReference>
<gene>
    <name evidence="4" type="ORF">EDC61_10917</name>
</gene>
<evidence type="ECO:0000256" key="3">
    <source>
        <dbReference type="ARBA" id="ARBA00022490"/>
    </source>
</evidence>
<reference evidence="4 5" key="1">
    <citation type="submission" date="2019-03" db="EMBL/GenBank/DDBJ databases">
        <title>Genomic Encyclopedia of Type Strains, Phase IV (KMG-IV): sequencing the most valuable type-strain genomes for metagenomic binning, comparative biology and taxonomic classification.</title>
        <authorList>
            <person name="Goeker M."/>
        </authorList>
    </citation>
    <scope>NUCLEOTIDE SEQUENCE [LARGE SCALE GENOMIC DNA]</scope>
    <source>
        <strain evidence="4 5">DSM 103923</strain>
    </source>
</reference>
<proteinExistence type="inferred from homology"/>
<comment type="similarity">
    <text evidence="2">Belongs to the DsrC/TusE family.</text>
</comment>
<organism evidence="4 5">
    <name type="scientific">Sulfuritortus calidifontis</name>
    <dbReference type="NCBI Taxonomy" id="1914471"/>
    <lineage>
        <taxon>Bacteria</taxon>
        <taxon>Pseudomonadati</taxon>
        <taxon>Pseudomonadota</taxon>
        <taxon>Betaproteobacteria</taxon>
        <taxon>Nitrosomonadales</taxon>
        <taxon>Thiobacillaceae</taxon>
        <taxon>Sulfuritortus</taxon>
    </lineage>
</organism>
<dbReference type="Proteomes" id="UP000295135">
    <property type="component" value="Unassembled WGS sequence"/>
</dbReference>
<keyword evidence="5" id="KW-1185">Reference proteome</keyword>
<dbReference type="InterPro" id="IPR042072">
    <property type="entry name" value="DsrC-like_C"/>
</dbReference>
<evidence type="ECO:0000313" key="5">
    <source>
        <dbReference type="Proteomes" id="UP000295135"/>
    </source>
</evidence>
<dbReference type="Gene3D" id="3.30.1420.10">
    <property type="match status" value="1"/>
</dbReference>
<dbReference type="PIRSF" id="PIRSF006223">
    <property type="entry name" value="DsrC_TusE"/>
    <property type="match status" value="1"/>
</dbReference>
<dbReference type="EMBL" id="SLZY01000009">
    <property type="protein sequence ID" value="TCS71473.1"/>
    <property type="molecule type" value="Genomic_DNA"/>
</dbReference>
<evidence type="ECO:0000313" key="4">
    <source>
        <dbReference type="EMBL" id="TCS71473.1"/>
    </source>
</evidence>
<accession>A0A4R3JWP1</accession>
<dbReference type="GO" id="GO:0097163">
    <property type="term" value="F:sulfur carrier activity"/>
    <property type="evidence" value="ECO:0007669"/>
    <property type="project" value="TreeGrafter"/>
</dbReference>
<name>A0A4R3JWP1_9PROT</name>
<keyword evidence="3" id="KW-0963">Cytoplasm</keyword>
<dbReference type="PANTHER" id="PTHR37010">
    <property type="entry name" value="SULFURTRANSFERASE TUSE"/>
    <property type="match status" value="1"/>
</dbReference>
<dbReference type="AlphaFoldDB" id="A0A4R3JWP1"/>
<dbReference type="Pfam" id="PF04358">
    <property type="entry name" value="DsrC"/>
    <property type="match status" value="1"/>
</dbReference>
<dbReference type="InterPro" id="IPR025526">
    <property type="entry name" value="DsrC-like_dom_sf"/>
</dbReference>
<dbReference type="GO" id="GO:0005737">
    <property type="term" value="C:cytoplasm"/>
    <property type="evidence" value="ECO:0007669"/>
    <property type="project" value="UniProtKB-SubCell"/>
</dbReference>
<dbReference type="NCBIfam" id="TIGR03342">
    <property type="entry name" value="dsrC_tusE_dsvC"/>
    <property type="match status" value="1"/>
</dbReference>
<dbReference type="Gene3D" id="1.10.10.370">
    <property type="entry name" value="DsrC-like protein, C-terminal domain"/>
    <property type="match status" value="1"/>
</dbReference>